<accession>A0A9P4IQP4</accession>
<evidence type="ECO:0000313" key="3">
    <source>
        <dbReference type="EMBL" id="KAF2103598.1"/>
    </source>
</evidence>
<protein>
    <recommendedName>
        <fullName evidence="2">UFSP1/2/DUB catalytic domain-containing protein</fullName>
    </recommendedName>
</protein>
<comment type="caution">
    <text evidence="3">The sequence shown here is derived from an EMBL/GenBank/DDBJ whole genome shotgun (WGS) entry which is preliminary data.</text>
</comment>
<dbReference type="AlphaFoldDB" id="A0A9P4IQP4"/>
<dbReference type="GO" id="GO:0016787">
    <property type="term" value="F:hydrolase activity"/>
    <property type="evidence" value="ECO:0007669"/>
    <property type="project" value="UniProtKB-KW"/>
</dbReference>
<evidence type="ECO:0000313" key="4">
    <source>
        <dbReference type="Proteomes" id="UP000799772"/>
    </source>
</evidence>
<dbReference type="EMBL" id="ML978122">
    <property type="protein sequence ID" value="KAF2103598.1"/>
    <property type="molecule type" value="Genomic_DNA"/>
</dbReference>
<sequence length="238" mass="27388">MPDRVARIVEKELPTNKVSGVINLLADLLEKDQDVEFAYLCDQSVTQICKLRGEGNHFCAYRNIQMMLPEPHPIYSILELQEMIEKAWNMGFNDHGRIETGGITGTRKHIGTSEAQALLQSLNLPCKAAAFTGEKAWLELLDSIEAHFTSGTSQRSDRIIRTNRSPIFLQRPSHSLTIVGIERDQNGKRRLLVFDPGYRQLPEAARNWDRLTLYYYRRDERYLSRYSNFETLTLVNKA</sequence>
<dbReference type="Gene3D" id="3.90.70.130">
    <property type="match status" value="1"/>
</dbReference>
<dbReference type="InterPro" id="IPR012462">
    <property type="entry name" value="UFSP1/2_DUB_cat"/>
</dbReference>
<name>A0A9P4IQP4_9PEZI</name>
<evidence type="ECO:0000259" key="2">
    <source>
        <dbReference type="Pfam" id="PF07910"/>
    </source>
</evidence>
<dbReference type="OrthoDB" id="288987at2759"/>
<feature type="domain" description="UFSP1/2/DUB catalytic" evidence="2">
    <location>
        <begin position="38"/>
        <end position="230"/>
    </location>
</feature>
<evidence type="ECO:0000256" key="1">
    <source>
        <dbReference type="ARBA" id="ARBA00022801"/>
    </source>
</evidence>
<organism evidence="3 4">
    <name type="scientific">Rhizodiscina lignyota</name>
    <dbReference type="NCBI Taxonomy" id="1504668"/>
    <lineage>
        <taxon>Eukaryota</taxon>
        <taxon>Fungi</taxon>
        <taxon>Dikarya</taxon>
        <taxon>Ascomycota</taxon>
        <taxon>Pezizomycotina</taxon>
        <taxon>Dothideomycetes</taxon>
        <taxon>Pleosporomycetidae</taxon>
        <taxon>Aulographales</taxon>
        <taxon>Rhizodiscinaceae</taxon>
        <taxon>Rhizodiscina</taxon>
    </lineage>
</organism>
<proteinExistence type="predicted"/>
<keyword evidence="1" id="KW-0378">Hydrolase</keyword>
<dbReference type="Proteomes" id="UP000799772">
    <property type="component" value="Unassembled WGS sequence"/>
</dbReference>
<gene>
    <name evidence="3" type="ORF">NA57DRAFT_32434</name>
</gene>
<keyword evidence="4" id="KW-1185">Reference proteome</keyword>
<dbReference type="Pfam" id="PF07910">
    <property type="entry name" value="Peptidase_C78"/>
    <property type="match status" value="1"/>
</dbReference>
<reference evidence="3" key="1">
    <citation type="journal article" date="2020" name="Stud. Mycol.">
        <title>101 Dothideomycetes genomes: a test case for predicting lifestyles and emergence of pathogens.</title>
        <authorList>
            <person name="Haridas S."/>
            <person name="Albert R."/>
            <person name="Binder M."/>
            <person name="Bloem J."/>
            <person name="Labutti K."/>
            <person name="Salamov A."/>
            <person name="Andreopoulos B."/>
            <person name="Baker S."/>
            <person name="Barry K."/>
            <person name="Bills G."/>
            <person name="Bluhm B."/>
            <person name="Cannon C."/>
            <person name="Castanera R."/>
            <person name="Culley D."/>
            <person name="Daum C."/>
            <person name="Ezra D."/>
            <person name="Gonzalez J."/>
            <person name="Henrissat B."/>
            <person name="Kuo A."/>
            <person name="Liang C."/>
            <person name="Lipzen A."/>
            <person name="Lutzoni F."/>
            <person name="Magnuson J."/>
            <person name="Mondo S."/>
            <person name="Nolan M."/>
            <person name="Ohm R."/>
            <person name="Pangilinan J."/>
            <person name="Park H.-J."/>
            <person name="Ramirez L."/>
            <person name="Alfaro M."/>
            <person name="Sun H."/>
            <person name="Tritt A."/>
            <person name="Yoshinaga Y."/>
            <person name="Zwiers L.-H."/>
            <person name="Turgeon B."/>
            <person name="Goodwin S."/>
            <person name="Spatafora J."/>
            <person name="Crous P."/>
            <person name="Grigoriev I."/>
        </authorList>
    </citation>
    <scope>NUCLEOTIDE SEQUENCE</scope>
    <source>
        <strain evidence="3">CBS 133067</strain>
    </source>
</reference>